<keyword evidence="16" id="KW-0325">Glycoprotein</keyword>
<evidence type="ECO:0000256" key="21">
    <source>
        <dbReference type="ARBA" id="ARBA00043065"/>
    </source>
</evidence>
<comment type="caution">
    <text evidence="26">The sequence shown here is derived from an EMBL/GenBank/DDBJ whole genome shotgun (WGS) entry which is preliminary data.</text>
</comment>
<evidence type="ECO:0000256" key="3">
    <source>
        <dbReference type="ARBA" id="ARBA00004922"/>
    </source>
</evidence>
<comment type="subunit">
    <text evidence="5">Homodimer; disulfide-linked.</text>
</comment>
<dbReference type="InterPro" id="IPR026050">
    <property type="entry name" value="C1GALT1/C1GALT1_chp1"/>
</dbReference>
<keyword evidence="13 24" id="KW-1133">Transmembrane helix</keyword>
<dbReference type="Proteomes" id="UP001620645">
    <property type="component" value="Unassembled WGS sequence"/>
</dbReference>
<evidence type="ECO:0000256" key="18">
    <source>
        <dbReference type="ARBA" id="ARBA00040898"/>
    </source>
</evidence>
<evidence type="ECO:0000256" key="16">
    <source>
        <dbReference type="ARBA" id="ARBA00023180"/>
    </source>
</evidence>
<keyword evidence="9 24" id="KW-0812">Transmembrane</keyword>
<evidence type="ECO:0000313" key="27">
    <source>
        <dbReference type="Proteomes" id="UP001620645"/>
    </source>
</evidence>
<evidence type="ECO:0000259" key="25">
    <source>
        <dbReference type="Pfam" id="PF02434"/>
    </source>
</evidence>
<evidence type="ECO:0000256" key="11">
    <source>
        <dbReference type="ARBA" id="ARBA00022741"/>
    </source>
</evidence>
<dbReference type="Gene3D" id="3.90.550.50">
    <property type="match status" value="1"/>
</dbReference>
<dbReference type="Pfam" id="PF02434">
    <property type="entry name" value="Fringe"/>
    <property type="match status" value="1"/>
</dbReference>
<evidence type="ECO:0000256" key="8">
    <source>
        <dbReference type="ARBA" id="ARBA00022679"/>
    </source>
</evidence>
<evidence type="ECO:0000256" key="6">
    <source>
        <dbReference type="ARBA" id="ARBA00012557"/>
    </source>
</evidence>
<dbReference type="InterPro" id="IPR003378">
    <property type="entry name" value="Fringe-like_glycosylTrfase"/>
</dbReference>
<evidence type="ECO:0000256" key="22">
    <source>
        <dbReference type="ARBA" id="ARBA00059245"/>
    </source>
</evidence>
<evidence type="ECO:0000256" key="15">
    <source>
        <dbReference type="ARBA" id="ARBA00023157"/>
    </source>
</evidence>
<evidence type="ECO:0000256" key="20">
    <source>
        <dbReference type="ARBA" id="ARBA00042009"/>
    </source>
</evidence>
<comment type="pathway">
    <text evidence="3">Protein modification; protein glycosylation.</text>
</comment>
<evidence type="ECO:0000256" key="24">
    <source>
        <dbReference type="SAM" id="Phobius"/>
    </source>
</evidence>
<evidence type="ECO:0000256" key="1">
    <source>
        <dbReference type="ARBA" id="ARBA00001936"/>
    </source>
</evidence>
<keyword evidence="14 24" id="KW-0472">Membrane</keyword>
<evidence type="ECO:0000256" key="9">
    <source>
        <dbReference type="ARBA" id="ARBA00022692"/>
    </source>
</evidence>
<keyword evidence="11" id="KW-0547">Nucleotide-binding</keyword>
<protein>
    <recommendedName>
        <fullName evidence="18">Glycoprotein-N-acetylgalactosamine 3-beta-galactosyltransferase 1</fullName>
        <ecNumber evidence="6">2.4.1.122</ecNumber>
    </recommendedName>
    <alternativeName>
        <fullName evidence="20">Core 1 O-glycan T-synthase</fullName>
    </alternativeName>
    <alternativeName>
        <fullName evidence="21">Core 1 UDP-galactose:N-acetylgalactosamine-alpha-R beta 1,3-galactosyltransferase 1</fullName>
    </alternativeName>
    <alternativeName>
        <fullName evidence="19">Core 1 beta1,3-galactosyltransferase 1</fullName>
    </alternativeName>
</protein>
<keyword evidence="10" id="KW-0479">Metal-binding</keyword>
<accession>A0ABD2K9B4</accession>
<dbReference type="GO" id="GO:0016020">
    <property type="term" value="C:membrane"/>
    <property type="evidence" value="ECO:0007669"/>
    <property type="project" value="UniProtKB-SubCell"/>
</dbReference>
<evidence type="ECO:0000313" key="26">
    <source>
        <dbReference type="EMBL" id="KAL3099497.1"/>
    </source>
</evidence>
<comment type="similarity">
    <text evidence="4">Belongs to the glycosyltransferase 31 family. Beta3-Gal-T subfamily.</text>
</comment>
<evidence type="ECO:0000256" key="17">
    <source>
        <dbReference type="ARBA" id="ARBA00023211"/>
    </source>
</evidence>
<dbReference type="GO" id="GO:0030145">
    <property type="term" value="F:manganese ion binding"/>
    <property type="evidence" value="ECO:0007669"/>
    <property type="project" value="UniProtKB-ARBA"/>
</dbReference>
<evidence type="ECO:0000256" key="14">
    <source>
        <dbReference type="ARBA" id="ARBA00023136"/>
    </source>
</evidence>
<evidence type="ECO:0000256" key="2">
    <source>
        <dbReference type="ARBA" id="ARBA00004606"/>
    </source>
</evidence>
<evidence type="ECO:0000256" key="4">
    <source>
        <dbReference type="ARBA" id="ARBA00006462"/>
    </source>
</evidence>
<dbReference type="AlphaFoldDB" id="A0ABD2K9B4"/>
<feature type="transmembrane region" description="Helical" evidence="24">
    <location>
        <begin position="7"/>
        <end position="27"/>
    </location>
</feature>
<name>A0ABD2K9B4_HETSC</name>
<keyword evidence="17" id="KW-0464">Manganese</keyword>
<feature type="compositionally biased region" description="Acidic residues" evidence="23">
    <location>
        <begin position="89"/>
        <end position="98"/>
    </location>
</feature>
<evidence type="ECO:0000256" key="10">
    <source>
        <dbReference type="ARBA" id="ARBA00022723"/>
    </source>
</evidence>
<dbReference type="EMBL" id="JBICCN010000039">
    <property type="protein sequence ID" value="KAL3099497.1"/>
    <property type="molecule type" value="Genomic_DNA"/>
</dbReference>
<comment type="subcellular location">
    <subcellularLocation>
        <location evidence="2">Membrane</location>
        <topology evidence="2">Single-pass type II membrane protein</topology>
    </subcellularLocation>
</comment>
<evidence type="ECO:0000256" key="13">
    <source>
        <dbReference type="ARBA" id="ARBA00022989"/>
    </source>
</evidence>
<keyword evidence="12" id="KW-0735">Signal-anchor</keyword>
<dbReference type="FunFam" id="3.90.550.50:FF:000017">
    <property type="entry name" value="Glycoprotein-N-acetylgalactosamine 3-beta-galactosyltransferase 1"/>
    <property type="match status" value="1"/>
</dbReference>
<evidence type="ECO:0000256" key="7">
    <source>
        <dbReference type="ARBA" id="ARBA00022676"/>
    </source>
</evidence>
<evidence type="ECO:0000256" key="19">
    <source>
        <dbReference type="ARBA" id="ARBA00041226"/>
    </source>
</evidence>
<organism evidence="26 27">
    <name type="scientific">Heterodera schachtii</name>
    <name type="common">Sugarbeet cyst nematode worm</name>
    <name type="synonym">Tylenchus schachtii</name>
    <dbReference type="NCBI Taxonomy" id="97005"/>
    <lineage>
        <taxon>Eukaryota</taxon>
        <taxon>Metazoa</taxon>
        <taxon>Ecdysozoa</taxon>
        <taxon>Nematoda</taxon>
        <taxon>Chromadorea</taxon>
        <taxon>Rhabditida</taxon>
        <taxon>Tylenchina</taxon>
        <taxon>Tylenchomorpha</taxon>
        <taxon>Tylenchoidea</taxon>
        <taxon>Heteroderidae</taxon>
        <taxon>Heteroderinae</taxon>
        <taxon>Heterodera</taxon>
    </lineage>
</organism>
<dbReference type="GO" id="GO:0016263">
    <property type="term" value="F:glycoprotein-N-acetylgalactosamine 3-beta-galactosyltransferase activity"/>
    <property type="evidence" value="ECO:0007669"/>
    <property type="project" value="UniProtKB-EC"/>
</dbReference>
<comment type="cofactor">
    <cofactor evidence="1">
        <name>Mn(2+)</name>
        <dbReference type="ChEBI" id="CHEBI:29035"/>
    </cofactor>
</comment>
<keyword evidence="15" id="KW-1015">Disulfide bond</keyword>
<feature type="domain" description="Fringe-like glycosyltransferase" evidence="25">
    <location>
        <begin position="133"/>
        <end position="302"/>
    </location>
</feature>
<evidence type="ECO:0000256" key="12">
    <source>
        <dbReference type="ARBA" id="ARBA00022968"/>
    </source>
</evidence>
<evidence type="ECO:0000256" key="5">
    <source>
        <dbReference type="ARBA" id="ARBA00011748"/>
    </source>
</evidence>
<dbReference type="GO" id="GO:0000166">
    <property type="term" value="F:nucleotide binding"/>
    <property type="evidence" value="ECO:0007669"/>
    <property type="project" value="UniProtKB-KW"/>
</dbReference>
<reference evidence="26 27" key="1">
    <citation type="submission" date="2024-10" db="EMBL/GenBank/DDBJ databases">
        <authorList>
            <person name="Kim D."/>
        </authorList>
    </citation>
    <scope>NUCLEOTIDE SEQUENCE [LARGE SCALE GENOMIC DNA]</scope>
    <source>
        <strain evidence="26">Taebaek</strain>
    </source>
</reference>
<proteinExistence type="inferred from homology"/>
<feature type="region of interest" description="Disordered" evidence="23">
    <location>
        <begin position="75"/>
        <end position="101"/>
    </location>
</feature>
<keyword evidence="8" id="KW-0808">Transferase</keyword>
<dbReference type="EC" id="2.4.1.122" evidence="6"/>
<gene>
    <name evidence="26" type="ORF">niasHS_002952</name>
</gene>
<keyword evidence="27" id="KW-1185">Reference proteome</keyword>
<comment type="function">
    <text evidence="22">Glycosyltransferase that generates the core 1 O-glycan Gal-beta1-3GalNAc-alpha1-Ser/Thr (T antigen), which is a precursor for many extended O-glycans in glycoproteins.</text>
</comment>
<sequence length="438" mass="50291">MLANNRSALLNLLIGVLIGFVLSLALFPSTDFPSVKLPTYSRPVVLIKEDQQKQRNANVQQQQQDEILNDHDHVDEHRNEHRRRFDPHTEEEVDDNDDEHGAAPGVPLFFHTNGSHVNEGENSVAEEIAERVRIYCWILTGKQNHQKRAIHVKATWAKRCNKFVFMSSEDDPTLPAVNLNISEGRNHLWGKTKAAFKYAYDHYINDFDWFLKADDDTFVIVENLRYLLMAHSPEEPVYYGCKFKPFVKQGYMSGGAGYVLSRMALKKFVEEGLPDKKKCKSDESGAEDAEMGICLSKIGVKAGDSRDAEGQHRFFPFVPEHHLSPGHVDKSFWFWQYIYYPMEQGPNCCSDYAIAFHYIPPSLMYTLEYLVYHLRPFGNEIVLKDKSEKTSGLILRNAYKLAIQNMGADDVFKNNQKPIDEQVDKLMTINGQQPKQKP</sequence>
<evidence type="ECO:0000256" key="23">
    <source>
        <dbReference type="SAM" id="MobiDB-lite"/>
    </source>
</evidence>
<dbReference type="PANTHER" id="PTHR23033:SF14">
    <property type="entry name" value="GLYCOPROTEIN-N-ACETYLGALACTOSAMINE 3-BETA-GALACTOSYLTRANSFERASE 1-RELATED"/>
    <property type="match status" value="1"/>
</dbReference>
<keyword evidence="7" id="KW-0328">Glycosyltransferase</keyword>
<dbReference type="PANTHER" id="PTHR23033">
    <property type="entry name" value="BETA1,3-GALACTOSYLTRANSFERASE"/>
    <property type="match status" value="1"/>
</dbReference>